<sequence>MPYVDRVADVFVLNLGDRDGDDGENRMGPAWVADVAALLDEVEAATGPAALVTTATGKYFSTGVDLSWGAENLDQVNLFIGAVQSLLARVLTFPMQTVAALQGHTFGGAAFFAMAHDYRIMRADRGFLCFPGVSIGASYSPGTVQMVAAKLTPLAFHEALTTGRRYGGDDAATLGLVDSSSPEDRLLDDAIARATELTETRGSVLGDIKRTMYADVVESLLAPVAGVEKQEWTMR</sequence>
<dbReference type="RefSeq" id="WP_338892055.1">
    <property type="nucleotide sequence ID" value="NZ_CP147846.1"/>
</dbReference>
<dbReference type="InterPro" id="IPR001753">
    <property type="entry name" value="Enoyl-CoA_hydra/iso"/>
</dbReference>
<dbReference type="Proteomes" id="UP001432000">
    <property type="component" value="Chromosome"/>
</dbReference>
<dbReference type="PANTHER" id="PTHR11941">
    <property type="entry name" value="ENOYL-COA HYDRATASE-RELATED"/>
    <property type="match status" value="1"/>
</dbReference>
<reference evidence="1 2" key="1">
    <citation type="submission" date="2024-03" db="EMBL/GenBank/DDBJ databases">
        <title>Natural products discovery in diverse microorganisms through a two-stage MS feature dereplication strategy.</title>
        <authorList>
            <person name="Zhang R."/>
        </authorList>
    </citation>
    <scope>NUCLEOTIDE SEQUENCE [LARGE SCALE GENOMIC DNA]</scope>
    <source>
        <strain evidence="1 2">18930</strain>
    </source>
</reference>
<dbReference type="EMBL" id="CP147846">
    <property type="protein sequence ID" value="WXG70565.1"/>
    <property type="molecule type" value="Genomic_DNA"/>
</dbReference>
<protein>
    <submittedName>
        <fullName evidence="1">Enoyl-CoA hydratase-related protein</fullName>
    </submittedName>
</protein>
<evidence type="ECO:0000313" key="1">
    <source>
        <dbReference type="EMBL" id="WXG70565.1"/>
    </source>
</evidence>
<dbReference type="Gene3D" id="3.90.226.10">
    <property type="entry name" value="2-enoyl-CoA Hydratase, Chain A, domain 1"/>
    <property type="match status" value="1"/>
</dbReference>
<dbReference type="InterPro" id="IPR029045">
    <property type="entry name" value="ClpP/crotonase-like_dom_sf"/>
</dbReference>
<dbReference type="SUPFAM" id="SSF52096">
    <property type="entry name" value="ClpP/crotonase"/>
    <property type="match status" value="1"/>
</dbReference>
<gene>
    <name evidence="1" type="ORF">WDS16_08755</name>
</gene>
<name>A0ABZ2PQL2_9NOCA</name>
<dbReference type="Pfam" id="PF00378">
    <property type="entry name" value="ECH_1"/>
    <property type="match status" value="1"/>
</dbReference>
<dbReference type="PANTHER" id="PTHR11941:SF75">
    <property type="entry name" value="ENOYL-COA HYDRATASE_ISOMERASE FAMILY PROTEIN"/>
    <property type="match status" value="1"/>
</dbReference>
<dbReference type="CDD" id="cd06558">
    <property type="entry name" value="crotonase-like"/>
    <property type="match status" value="1"/>
</dbReference>
<accession>A0ABZ2PQL2</accession>
<evidence type="ECO:0000313" key="2">
    <source>
        <dbReference type="Proteomes" id="UP001432000"/>
    </source>
</evidence>
<organism evidence="1 2">
    <name type="scientific">Rhodococcus sovatensis</name>
    <dbReference type="NCBI Taxonomy" id="1805840"/>
    <lineage>
        <taxon>Bacteria</taxon>
        <taxon>Bacillati</taxon>
        <taxon>Actinomycetota</taxon>
        <taxon>Actinomycetes</taxon>
        <taxon>Mycobacteriales</taxon>
        <taxon>Nocardiaceae</taxon>
        <taxon>Rhodococcus</taxon>
    </lineage>
</organism>
<proteinExistence type="predicted"/>
<keyword evidence="2" id="KW-1185">Reference proteome</keyword>